<sequence length="536" mass="62157">MIRNFLNTVLFSNDSRSDKIHKIYKESRYFDATSDIGYSIWLTFIILTGCSIIKRYWKCTNVREKKFPQDVPGPKAIPIFGTRWIYSLFGFYNLNKVHEAYKDLFHRYGSIVKEEALWNVPVISIMDRDSIEKVLKQSGKYPFRPPNEVTAYYRKSRPDRYTNLGLVNEQGEKWHELRLTLTPELTSNKTMKHFLPELITVTEDFIRLINSSRNDDDIVIDFEQLCNRLGLESTCTLVLGKRFGFLQENNADPMGQILADAIRGQFCASRDTFYGLPLWKVFTTPAYKQFIHCEDTIYDVISVLVENAIEEEAELCATDDFHRVFKSILLAPTLDIRDKKAAIIDFIAAGIKTLGNTLVFLLYLIAKHPDVQEKLYKEIEHITPTNEQITMESLRGAVYLRACIMEAFRLLPTAPCVARILEQKTDINGFTLPPGSVVLCHTWLACLEELNFQRATEFLPERWLEDVNHKLSFLVIPFGYGRRMCPGKRFVELELQVVLTQVIKNYEIHFDGELELEFEFLLGPAPSTKFNFRNRK</sequence>
<keyword evidence="7 9" id="KW-0503">Monooxygenase</keyword>
<evidence type="ECO:0000256" key="9">
    <source>
        <dbReference type="RuleBase" id="RU000461"/>
    </source>
</evidence>
<evidence type="ECO:0000256" key="5">
    <source>
        <dbReference type="ARBA" id="ARBA00023002"/>
    </source>
</evidence>
<dbReference type="AlphaFoldDB" id="A0AAT9UTK6"/>
<dbReference type="Gene3D" id="1.10.630.10">
    <property type="entry name" value="Cytochrome P450"/>
    <property type="match status" value="1"/>
</dbReference>
<dbReference type="GO" id="GO:0005506">
    <property type="term" value="F:iron ion binding"/>
    <property type="evidence" value="ECO:0007669"/>
    <property type="project" value="InterPro"/>
</dbReference>
<proteinExistence type="evidence at transcript level"/>
<evidence type="ECO:0000256" key="6">
    <source>
        <dbReference type="ARBA" id="ARBA00023004"/>
    </source>
</evidence>
<accession>A0AAT9UTK6</accession>
<keyword evidence="6 8" id="KW-0408">Iron</keyword>
<evidence type="ECO:0000256" key="7">
    <source>
        <dbReference type="ARBA" id="ARBA00023033"/>
    </source>
</evidence>
<dbReference type="SUPFAM" id="SSF48264">
    <property type="entry name" value="Cytochrome P450"/>
    <property type="match status" value="1"/>
</dbReference>
<dbReference type="PANTHER" id="PTHR24279:SF120">
    <property type="entry name" value="CYTOCHROME P450"/>
    <property type="match status" value="1"/>
</dbReference>
<keyword evidence="3 8" id="KW-0349">Heme</keyword>
<dbReference type="Pfam" id="PF00067">
    <property type="entry name" value="p450"/>
    <property type="match status" value="1"/>
</dbReference>
<dbReference type="GO" id="GO:0016705">
    <property type="term" value="F:oxidoreductase activity, acting on paired donors, with incorporation or reduction of molecular oxygen"/>
    <property type="evidence" value="ECO:0007669"/>
    <property type="project" value="InterPro"/>
</dbReference>
<dbReference type="InterPro" id="IPR050479">
    <property type="entry name" value="CYP11_CYP27_families"/>
</dbReference>
<dbReference type="PRINTS" id="PR00463">
    <property type="entry name" value="EP450I"/>
</dbReference>
<dbReference type="InterPro" id="IPR036396">
    <property type="entry name" value="Cyt_P450_sf"/>
</dbReference>
<dbReference type="InterPro" id="IPR002401">
    <property type="entry name" value="Cyt_P450_E_grp-I"/>
</dbReference>
<keyword evidence="4 8" id="KW-0479">Metal-binding</keyword>
<dbReference type="EMBL" id="OR117215">
    <property type="protein sequence ID" value="WIM41655.1"/>
    <property type="molecule type" value="mRNA"/>
</dbReference>
<dbReference type="InterPro" id="IPR001128">
    <property type="entry name" value="Cyt_P450"/>
</dbReference>
<evidence type="ECO:0000313" key="10">
    <source>
        <dbReference type="EMBL" id="WIM41655.1"/>
    </source>
</evidence>
<evidence type="ECO:0000256" key="1">
    <source>
        <dbReference type="ARBA" id="ARBA00001971"/>
    </source>
</evidence>
<dbReference type="InterPro" id="IPR017972">
    <property type="entry name" value="Cyt_P450_CS"/>
</dbReference>
<evidence type="ECO:0000256" key="3">
    <source>
        <dbReference type="ARBA" id="ARBA00022617"/>
    </source>
</evidence>
<dbReference type="GO" id="GO:0020037">
    <property type="term" value="F:heme binding"/>
    <property type="evidence" value="ECO:0007669"/>
    <property type="project" value="InterPro"/>
</dbReference>
<dbReference type="FunFam" id="1.10.630.10:FF:000006">
    <property type="entry name" value="Cytochrome P450 302a1, mitochondrial"/>
    <property type="match status" value="1"/>
</dbReference>
<protein>
    <submittedName>
        <fullName evidence="10">Cytochrome P450 314A1</fullName>
    </submittedName>
</protein>
<evidence type="ECO:0000256" key="4">
    <source>
        <dbReference type="ARBA" id="ARBA00022723"/>
    </source>
</evidence>
<reference evidence="10" key="1">
    <citation type="submission" date="2023-06" db="EMBL/GenBank/DDBJ databases">
        <title>Identification of Cytochrome P450s in Maconellicoccus hirsutus.</title>
        <authorList>
            <person name="Selvamani S.B."/>
            <person name="Negi N."/>
            <person name="Nagarjuna Reddy K.V."/>
            <person name="Ramasamy G.G."/>
        </authorList>
    </citation>
    <scope>NUCLEOTIDE SEQUENCE</scope>
</reference>
<dbReference type="PROSITE" id="PS00086">
    <property type="entry name" value="CYTOCHROME_P450"/>
    <property type="match status" value="1"/>
</dbReference>
<name>A0AAT9UTK6_MACHI</name>
<evidence type="ECO:0000256" key="2">
    <source>
        <dbReference type="ARBA" id="ARBA00010617"/>
    </source>
</evidence>
<comment type="cofactor">
    <cofactor evidence="1 8">
        <name>heme</name>
        <dbReference type="ChEBI" id="CHEBI:30413"/>
    </cofactor>
</comment>
<dbReference type="CDD" id="cd11054">
    <property type="entry name" value="CYP24A1-like"/>
    <property type="match status" value="1"/>
</dbReference>
<comment type="similarity">
    <text evidence="2 9">Belongs to the cytochrome P450 family.</text>
</comment>
<dbReference type="PRINTS" id="PR00385">
    <property type="entry name" value="P450"/>
</dbReference>
<dbReference type="GO" id="GO:0004497">
    <property type="term" value="F:monooxygenase activity"/>
    <property type="evidence" value="ECO:0007669"/>
    <property type="project" value="UniProtKB-KW"/>
</dbReference>
<dbReference type="PANTHER" id="PTHR24279">
    <property type="entry name" value="CYTOCHROME P450"/>
    <property type="match status" value="1"/>
</dbReference>
<organism evidence="10">
    <name type="scientific">Maconellicoccus hirsutus</name>
    <name type="common">Pink hibiscus mealybug</name>
    <dbReference type="NCBI Taxonomy" id="177089"/>
    <lineage>
        <taxon>Eukaryota</taxon>
        <taxon>Metazoa</taxon>
        <taxon>Ecdysozoa</taxon>
        <taxon>Arthropoda</taxon>
        <taxon>Hexapoda</taxon>
        <taxon>Insecta</taxon>
        <taxon>Pterygota</taxon>
        <taxon>Neoptera</taxon>
        <taxon>Paraneoptera</taxon>
        <taxon>Hemiptera</taxon>
        <taxon>Sternorrhyncha</taxon>
        <taxon>Coccoidea</taxon>
        <taxon>Pseudococcidae</taxon>
        <taxon>Maconellicoccus</taxon>
    </lineage>
</organism>
<evidence type="ECO:0000256" key="8">
    <source>
        <dbReference type="PIRSR" id="PIRSR602401-1"/>
    </source>
</evidence>
<feature type="binding site" description="axial binding residue" evidence="8">
    <location>
        <position position="485"/>
    </location>
    <ligand>
        <name>heme</name>
        <dbReference type="ChEBI" id="CHEBI:30413"/>
    </ligand>
    <ligandPart>
        <name>Fe</name>
        <dbReference type="ChEBI" id="CHEBI:18248"/>
    </ligandPart>
</feature>
<keyword evidence="5 9" id="KW-0560">Oxidoreductase</keyword>